<dbReference type="OrthoDB" id="665715at2"/>
<dbReference type="Gene3D" id="1.10.3680.10">
    <property type="entry name" value="TerB-like"/>
    <property type="match status" value="1"/>
</dbReference>
<dbReference type="CDD" id="cd06257">
    <property type="entry name" value="DnaJ"/>
    <property type="match status" value="1"/>
</dbReference>
<sequence length="261" mass="30941">MTLNINTLLLEIDTVQTVVFILFLMLAVLWGKNYYESSFWTKGEIPLSFGKSKENFIEILIALSYNVMKLQHEGYREKQKYLYDYLKKFNYFETAYEFQNSFAATTKMPLKSASIVKWINKHYPNENQRLNIAYFIAGMCFQDGEISPKEMKYLHTFTRGLKIGHHFEAIIGSYQQKEEQKRKQNTKTQHRSTQTNNNLVFKILEIQPTEDFAKIKKAYRKLVKIHHPDRLTDASELEISIAQDRFIEIQKAYEILEKRYA</sequence>
<keyword evidence="1" id="KW-0812">Transmembrane</keyword>
<dbReference type="PANTHER" id="PTHR24074">
    <property type="entry name" value="CO-CHAPERONE PROTEIN DJLA"/>
    <property type="match status" value="1"/>
</dbReference>
<feature type="domain" description="J" evidence="2">
    <location>
        <begin position="199"/>
        <end position="261"/>
    </location>
</feature>
<dbReference type="SUPFAM" id="SSF158682">
    <property type="entry name" value="TerB-like"/>
    <property type="match status" value="1"/>
</dbReference>
<dbReference type="SMART" id="SM00271">
    <property type="entry name" value="DnaJ"/>
    <property type="match status" value="1"/>
</dbReference>
<dbReference type="STRING" id="477690.SAMN05216474_0714"/>
<keyword evidence="1" id="KW-1133">Transmembrane helix</keyword>
<name>A0A1I6Y7V2_9FLAO</name>
<dbReference type="InterPro" id="IPR036869">
    <property type="entry name" value="J_dom_sf"/>
</dbReference>
<accession>A0A1I6Y7V2</accession>
<keyword evidence="4" id="KW-1185">Reference proteome</keyword>
<organism evidence="3 4">
    <name type="scientific">Lishizhenia tianjinensis</name>
    <dbReference type="NCBI Taxonomy" id="477690"/>
    <lineage>
        <taxon>Bacteria</taxon>
        <taxon>Pseudomonadati</taxon>
        <taxon>Bacteroidota</taxon>
        <taxon>Flavobacteriia</taxon>
        <taxon>Flavobacteriales</taxon>
        <taxon>Crocinitomicaceae</taxon>
        <taxon>Lishizhenia</taxon>
    </lineage>
</organism>
<dbReference type="PROSITE" id="PS50076">
    <property type="entry name" value="DNAJ_2"/>
    <property type="match status" value="1"/>
</dbReference>
<dbReference type="PRINTS" id="PR00625">
    <property type="entry name" value="JDOMAIN"/>
</dbReference>
<dbReference type="Gene3D" id="1.10.287.110">
    <property type="entry name" value="DnaJ domain"/>
    <property type="match status" value="1"/>
</dbReference>
<reference evidence="3 4" key="1">
    <citation type="submission" date="2016-10" db="EMBL/GenBank/DDBJ databases">
        <authorList>
            <person name="de Groot N.N."/>
        </authorList>
    </citation>
    <scope>NUCLEOTIDE SEQUENCE [LARGE SCALE GENOMIC DNA]</scope>
    <source>
        <strain evidence="3 4">CGMCC 1.7005</strain>
    </source>
</reference>
<dbReference type="EMBL" id="FPAS01000001">
    <property type="protein sequence ID" value="SFT46599.1"/>
    <property type="molecule type" value="Genomic_DNA"/>
</dbReference>
<protein>
    <submittedName>
        <fullName evidence="3">DnaJ domain-containing protein</fullName>
    </submittedName>
</protein>
<feature type="transmembrane region" description="Helical" evidence="1">
    <location>
        <begin position="12"/>
        <end position="30"/>
    </location>
</feature>
<evidence type="ECO:0000256" key="1">
    <source>
        <dbReference type="SAM" id="Phobius"/>
    </source>
</evidence>
<dbReference type="AlphaFoldDB" id="A0A1I6Y7V2"/>
<proteinExistence type="predicted"/>
<dbReference type="SUPFAM" id="SSF46565">
    <property type="entry name" value="Chaperone J-domain"/>
    <property type="match status" value="1"/>
</dbReference>
<evidence type="ECO:0000313" key="4">
    <source>
        <dbReference type="Proteomes" id="UP000236454"/>
    </source>
</evidence>
<gene>
    <name evidence="3" type="ORF">SAMN05216474_0714</name>
</gene>
<dbReference type="RefSeq" id="WP_090246405.1">
    <property type="nucleotide sequence ID" value="NZ_FPAS01000001.1"/>
</dbReference>
<dbReference type="InterPro" id="IPR001623">
    <property type="entry name" value="DnaJ_domain"/>
</dbReference>
<dbReference type="Pfam" id="PF00226">
    <property type="entry name" value="DnaJ"/>
    <property type="match status" value="1"/>
</dbReference>
<dbReference type="InterPro" id="IPR029024">
    <property type="entry name" value="TerB-like"/>
</dbReference>
<keyword evidence="1" id="KW-0472">Membrane</keyword>
<evidence type="ECO:0000313" key="3">
    <source>
        <dbReference type="EMBL" id="SFT46599.1"/>
    </source>
</evidence>
<dbReference type="InterPro" id="IPR050817">
    <property type="entry name" value="DjlA_DnaK_co-chaperone"/>
</dbReference>
<dbReference type="Proteomes" id="UP000236454">
    <property type="component" value="Unassembled WGS sequence"/>
</dbReference>
<evidence type="ECO:0000259" key="2">
    <source>
        <dbReference type="PROSITE" id="PS50076"/>
    </source>
</evidence>